<feature type="short sequence motif" description="GXSXG" evidence="2">
    <location>
        <begin position="41"/>
        <end position="45"/>
    </location>
</feature>
<dbReference type="PROSITE" id="PS51635">
    <property type="entry name" value="PNPLA"/>
    <property type="match status" value="1"/>
</dbReference>
<dbReference type="GO" id="GO:0016042">
    <property type="term" value="P:lipid catabolic process"/>
    <property type="evidence" value="ECO:0007669"/>
    <property type="project" value="UniProtKB-UniRule"/>
</dbReference>
<gene>
    <name evidence="4" type="ORF">PAA8504_01362</name>
</gene>
<dbReference type="AlphaFoldDB" id="A0A2R8BTT9"/>
<name>A0A2R8BTT9_9RHOB</name>
<dbReference type="Pfam" id="PF01734">
    <property type="entry name" value="Patatin"/>
    <property type="match status" value="1"/>
</dbReference>
<reference evidence="4 5" key="1">
    <citation type="submission" date="2018-03" db="EMBL/GenBank/DDBJ databases">
        <authorList>
            <person name="Keele B.F."/>
        </authorList>
    </citation>
    <scope>NUCLEOTIDE SEQUENCE [LARGE SCALE GENOMIC DNA]</scope>
    <source>
        <strain evidence="4 5">CECT 8504</strain>
    </source>
</reference>
<dbReference type="GO" id="GO:0016787">
    <property type="term" value="F:hydrolase activity"/>
    <property type="evidence" value="ECO:0007669"/>
    <property type="project" value="UniProtKB-UniRule"/>
</dbReference>
<comment type="caution">
    <text evidence="2">Lacks conserved residue(s) required for the propagation of feature annotation.</text>
</comment>
<feature type="active site" description="Nucleophile" evidence="2">
    <location>
        <position position="43"/>
    </location>
</feature>
<evidence type="ECO:0000313" key="5">
    <source>
        <dbReference type="Proteomes" id="UP000244912"/>
    </source>
</evidence>
<evidence type="ECO:0000256" key="2">
    <source>
        <dbReference type="PROSITE-ProRule" id="PRU01161"/>
    </source>
</evidence>
<keyword evidence="1 2" id="KW-0443">Lipid metabolism</keyword>
<sequence length="283" mass="31226">MSDTFFDQIVFSGGGTRCMWQGGFMEVLRQEIPLDPARITGVSGGACSACGFVTHRGTRVRDIFIEAFERHDRNIPLHEPFDGKRGNSPHQLIYREVIDRCFGDPEAERLLSTGPQLQILIARPPDHDWAKLTGAAMTLVYEADTIVRSNPHLRWAEAAGLVGELIDGREAALNGRIVNLVCAAATIPPAFDPPLWDGAPAIDAGMVDQAPLPVPDEGSTLILLTKRFRDLPQAPGRVYVQPSEPVPADKIDFTDPQKLRDTWDLGEADGREFLKNIHEITTR</sequence>
<evidence type="ECO:0000259" key="3">
    <source>
        <dbReference type="PROSITE" id="PS51635"/>
    </source>
</evidence>
<dbReference type="Proteomes" id="UP000244912">
    <property type="component" value="Unassembled WGS sequence"/>
</dbReference>
<dbReference type="Gene3D" id="3.40.1090.10">
    <property type="entry name" value="Cytosolic phospholipase A2 catalytic domain"/>
    <property type="match status" value="1"/>
</dbReference>
<protein>
    <recommendedName>
        <fullName evidence="3">PNPLA domain-containing protein</fullName>
    </recommendedName>
</protein>
<dbReference type="InterPro" id="IPR002641">
    <property type="entry name" value="PNPLA_dom"/>
</dbReference>
<dbReference type="InterPro" id="IPR016035">
    <property type="entry name" value="Acyl_Trfase/lysoPLipase"/>
</dbReference>
<organism evidence="4 5">
    <name type="scientific">Palleronia abyssalis</name>
    <dbReference type="NCBI Taxonomy" id="1501240"/>
    <lineage>
        <taxon>Bacteria</taxon>
        <taxon>Pseudomonadati</taxon>
        <taxon>Pseudomonadota</taxon>
        <taxon>Alphaproteobacteria</taxon>
        <taxon>Rhodobacterales</taxon>
        <taxon>Roseobacteraceae</taxon>
        <taxon>Palleronia</taxon>
    </lineage>
</organism>
<evidence type="ECO:0000256" key="1">
    <source>
        <dbReference type="ARBA" id="ARBA00023098"/>
    </source>
</evidence>
<keyword evidence="5" id="KW-1185">Reference proteome</keyword>
<keyword evidence="2" id="KW-0442">Lipid degradation</keyword>
<evidence type="ECO:0000313" key="4">
    <source>
        <dbReference type="EMBL" id="SPJ23550.1"/>
    </source>
</evidence>
<dbReference type="OrthoDB" id="7401351at2"/>
<dbReference type="EMBL" id="ONZF01000002">
    <property type="protein sequence ID" value="SPJ23550.1"/>
    <property type="molecule type" value="Genomic_DNA"/>
</dbReference>
<proteinExistence type="predicted"/>
<feature type="domain" description="PNPLA" evidence="3">
    <location>
        <begin position="9"/>
        <end position="216"/>
    </location>
</feature>
<accession>A0A2R8BTT9</accession>
<keyword evidence="2" id="KW-0378">Hydrolase</keyword>
<feature type="active site" description="Proton acceptor" evidence="2">
    <location>
        <position position="203"/>
    </location>
</feature>
<dbReference type="SUPFAM" id="SSF52151">
    <property type="entry name" value="FabD/lysophospholipase-like"/>
    <property type="match status" value="1"/>
</dbReference>
<dbReference type="RefSeq" id="WP_108893373.1">
    <property type="nucleotide sequence ID" value="NZ_ONZF01000002.1"/>
</dbReference>